<gene>
    <name evidence="2" type="ORF">ABRQ07_09260</name>
</gene>
<evidence type="ECO:0008006" key="4">
    <source>
        <dbReference type="Google" id="ProtNLM"/>
    </source>
</evidence>
<keyword evidence="3" id="KW-1185">Reference proteome</keyword>
<accession>A0ABV1P9F6</accession>
<reference evidence="2 3" key="1">
    <citation type="submission" date="2024-06" db="EMBL/GenBank/DDBJ databases">
        <title>Pangenomics to understand the prophage dynamics in the radiating lineages of P. brasiliense.</title>
        <authorList>
            <person name="Pardeshi L.A."/>
            <person name="Van Duivenbode I."/>
            <person name="Jonkheer E.M."/>
            <person name="Pel M.J.C."/>
            <person name="Kupczok A."/>
            <person name="De Ridder D."/>
            <person name="Smit S."/>
            <person name="Van Der Lee T.J."/>
        </authorList>
    </citation>
    <scope>NUCLEOTIDE SEQUENCE [LARGE SCALE GENOMIC DNA]</scope>
    <source>
        <strain evidence="2 3">PD 8607</strain>
    </source>
</reference>
<proteinExistence type="predicted"/>
<feature type="chain" id="PRO_5045728346" description="Adhesin" evidence="1">
    <location>
        <begin position="20"/>
        <end position="135"/>
    </location>
</feature>
<organism evidence="2 3">
    <name type="scientific">Pectobacterium polonicum</name>
    <dbReference type="NCBI Taxonomy" id="2485124"/>
    <lineage>
        <taxon>Bacteria</taxon>
        <taxon>Pseudomonadati</taxon>
        <taxon>Pseudomonadota</taxon>
        <taxon>Gammaproteobacteria</taxon>
        <taxon>Enterobacterales</taxon>
        <taxon>Pectobacteriaceae</taxon>
        <taxon>Pectobacterium</taxon>
    </lineage>
</organism>
<dbReference type="Proteomes" id="UP001463408">
    <property type="component" value="Unassembled WGS sequence"/>
</dbReference>
<dbReference type="EMBL" id="JBEHEF010000005">
    <property type="protein sequence ID" value="MEQ9937798.1"/>
    <property type="molecule type" value="Genomic_DNA"/>
</dbReference>
<keyword evidence="1" id="KW-0732">Signal</keyword>
<feature type="signal peptide" evidence="1">
    <location>
        <begin position="1"/>
        <end position="19"/>
    </location>
</feature>
<protein>
    <recommendedName>
        <fullName evidence="4">Adhesin</fullName>
    </recommendedName>
</protein>
<sequence>MNKIVILLATMCFHGTSLAYQYTTKCSVEHIIFTKNSSHPEIEKSTTDLIVYKKEDIKRVTVRGLLVDGSPIILHSPPLNESLESDGFKKWEYSDNNTRLTYFYTSNWLHLEFGSNMQDPNKEETSDRFLIRNCN</sequence>
<evidence type="ECO:0000313" key="2">
    <source>
        <dbReference type="EMBL" id="MEQ9937798.1"/>
    </source>
</evidence>
<evidence type="ECO:0000313" key="3">
    <source>
        <dbReference type="Proteomes" id="UP001463408"/>
    </source>
</evidence>
<dbReference type="RefSeq" id="WP_349960486.1">
    <property type="nucleotide sequence ID" value="NZ_JBEHEF010000005.1"/>
</dbReference>
<comment type="caution">
    <text evidence="2">The sequence shown here is derived from an EMBL/GenBank/DDBJ whole genome shotgun (WGS) entry which is preliminary data.</text>
</comment>
<name>A0ABV1P9F6_9GAMM</name>
<evidence type="ECO:0000256" key="1">
    <source>
        <dbReference type="SAM" id="SignalP"/>
    </source>
</evidence>